<dbReference type="AlphaFoldDB" id="A0AAD8C1C7"/>
<dbReference type="Proteomes" id="UP001233172">
    <property type="component" value="Unassembled WGS sequence"/>
</dbReference>
<organism evidence="1 2">
    <name type="scientific">Biomphalaria pfeifferi</name>
    <name type="common">Bloodfluke planorb</name>
    <name type="synonym">Freshwater snail</name>
    <dbReference type="NCBI Taxonomy" id="112525"/>
    <lineage>
        <taxon>Eukaryota</taxon>
        <taxon>Metazoa</taxon>
        <taxon>Spiralia</taxon>
        <taxon>Lophotrochozoa</taxon>
        <taxon>Mollusca</taxon>
        <taxon>Gastropoda</taxon>
        <taxon>Heterobranchia</taxon>
        <taxon>Euthyneura</taxon>
        <taxon>Panpulmonata</taxon>
        <taxon>Hygrophila</taxon>
        <taxon>Lymnaeoidea</taxon>
        <taxon>Planorbidae</taxon>
        <taxon>Biomphalaria</taxon>
    </lineage>
</organism>
<sequence length="64" mass="7134">YTKDGHARRFVIHGAYGSCSDDVAYFLAVDQVYDYCLSQWKVSAGSYPVFITSKSEGMVKISSK</sequence>
<evidence type="ECO:0000313" key="1">
    <source>
        <dbReference type="EMBL" id="KAK0063893.1"/>
    </source>
</evidence>
<name>A0AAD8C1C7_BIOPF</name>
<keyword evidence="2" id="KW-1185">Reference proteome</keyword>
<reference evidence="1" key="1">
    <citation type="journal article" date="2023" name="PLoS Negl. Trop. Dis.">
        <title>A genome sequence for Biomphalaria pfeifferi, the major vector snail for the human-infecting parasite Schistosoma mansoni.</title>
        <authorList>
            <person name="Bu L."/>
            <person name="Lu L."/>
            <person name="Laidemitt M.R."/>
            <person name="Zhang S.M."/>
            <person name="Mutuku M."/>
            <person name="Mkoji G."/>
            <person name="Steinauer M."/>
            <person name="Loker E.S."/>
        </authorList>
    </citation>
    <scope>NUCLEOTIDE SEQUENCE</scope>
    <source>
        <strain evidence="1">KasaAsao</strain>
    </source>
</reference>
<comment type="caution">
    <text evidence="1">The sequence shown here is derived from an EMBL/GenBank/DDBJ whole genome shotgun (WGS) entry which is preliminary data.</text>
</comment>
<gene>
    <name evidence="1" type="ORF">Bpfe_006578</name>
</gene>
<evidence type="ECO:0000313" key="2">
    <source>
        <dbReference type="Proteomes" id="UP001233172"/>
    </source>
</evidence>
<feature type="non-terminal residue" evidence="1">
    <location>
        <position position="1"/>
    </location>
</feature>
<protein>
    <submittedName>
        <fullName evidence="1">Uncharacterized protein</fullName>
    </submittedName>
</protein>
<accession>A0AAD8C1C7</accession>
<proteinExistence type="predicted"/>
<feature type="non-terminal residue" evidence="1">
    <location>
        <position position="64"/>
    </location>
</feature>
<reference evidence="1" key="2">
    <citation type="submission" date="2023-04" db="EMBL/GenBank/DDBJ databases">
        <authorList>
            <person name="Bu L."/>
            <person name="Lu L."/>
            <person name="Laidemitt M.R."/>
            <person name="Zhang S.M."/>
            <person name="Mutuku M."/>
            <person name="Mkoji G."/>
            <person name="Steinauer M."/>
            <person name="Loker E.S."/>
        </authorList>
    </citation>
    <scope>NUCLEOTIDE SEQUENCE</scope>
    <source>
        <strain evidence="1">KasaAsao</strain>
        <tissue evidence="1">Whole Snail</tissue>
    </source>
</reference>
<dbReference type="EMBL" id="JASAOG010000019">
    <property type="protein sequence ID" value="KAK0063893.1"/>
    <property type="molecule type" value="Genomic_DNA"/>
</dbReference>